<keyword evidence="6" id="KW-0624">Polysaccharide degradation</keyword>
<dbReference type="CDD" id="cd06548">
    <property type="entry name" value="GH18_chitinase"/>
    <property type="match status" value="1"/>
</dbReference>
<dbReference type="SUPFAM" id="SSF51445">
    <property type="entry name" value="(Trans)glycosidases"/>
    <property type="match status" value="1"/>
</dbReference>
<comment type="caution">
    <text evidence="10">The sequence shown here is derived from an EMBL/GenBank/DDBJ whole genome shotgun (WGS) entry which is preliminary data.</text>
</comment>
<dbReference type="PANTHER" id="PTHR11177">
    <property type="entry name" value="CHITINASE"/>
    <property type="match status" value="1"/>
</dbReference>
<evidence type="ECO:0000313" key="11">
    <source>
        <dbReference type="Proteomes" id="UP001150538"/>
    </source>
</evidence>
<evidence type="ECO:0000256" key="5">
    <source>
        <dbReference type="ARBA" id="ARBA00023295"/>
    </source>
</evidence>
<name>A0A9W8A4Y6_9FUNG</name>
<evidence type="ECO:0000256" key="8">
    <source>
        <dbReference type="RuleBase" id="RU004453"/>
    </source>
</evidence>
<dbReference type="PROSITE" id="PS51910">
    <property type="entry name" value="GH18_2"/>
    <property type="match status" value="1"/>
</dbReference>
<dbReference type="Gene3D" id="3.20.20.80">
    <property type="entry name" value="Glycosidases"/>
    <property type="match status" value="1"/>
</dbReference>
<proteinExistence type="inferred from homology"/>
<gene>
    <name evidence="10" type="ORF">H4219_002103</name>
</gene>
<dbReference type="EMBL" id="JANBPU010000030">
    <property type="protein sequence ID" value="KAJ1919251.1"/>
    <property type="molecule type" value="Genomic_DNA"/>
</dbReference>
<dbReference type="Gene3D" id="3.10.50.10">
    <property type="match status" value="1"/>
</dbReference>
<keyword evidence="3" id="KW-0146">Chitin degradation</keyword>
<evidence type="ECO:0000259" key="9">
    <source>
        <dbReference type="PROSITE" id="PS51910"/>
    </source>
</evidence>
<evidence type="ECO:0000313" key="10">
    <source>
        <dbReference type="EMBL" id="KAJ1919251.1"/>
    </source>
</evidence>
<dbReference type="PROSITE" id="PS01095">
    <property type="entry name" value="GH18_1"/>
    <property type="match status" value="1"/>
</dbReference>
<dbReference type="InterPro" id="IPR001223">
    <property type="entry name" value="Glyco_hydro18_cat"/>
</dbReference>
<dbReference type="InterPro" id="IPR011583">
    <property type="entry name" value="Chitinase_II/V-like_cat"/>
</dbReference>
<dbReference type="PANTHER" id="PTHR11177:SF317">
    <property type="entry name" value="CHITINASE 12-RELATED"/>
    <property type="match status" value="1"/>
</dbReference>
<keyword evidence="4" id="KW-0119">Carbohydrate metabolism</keyword>
<dbReference type="GO" id="GO:0000272">
    <property type="term" value="P:polysaccharide catabolic process"/>
    <property type="evidence" value="ECO:0007669"/>
    <property type="project" value="UniProtKB-KW"/>
</dbReference>
<dbReference type="InterPro" id="IPR050314">
    <property type="entry name" value="Glycosyl_Hydrlase_18"/>
</dbReference>
<evidence type="ECO:0000256" key="3">
    <source>
        <dbReference type="ARBA" id="ARBA00023024"/>
    </source>
</evidence>
<dbReference type="OrthoDB" id="73875at2759"/>
<evidence type="ECO:0000256" key="1">
    <source>
        <dbReference type="ARBA" id="ARBA00000822"/>
    </source>
</evidence>
<dbReference type="InterPro" id="IPR017853">
    <property type="entry name" value="GH"/>
</dbReference>
<accession>A0A9W8A4Y6</accession>
<dbReference type="AlphaFoldDB" id="A0A9W8A4Y6"/>
<evidence type="ECO:0000256" key="7">
    <source>
        <dbReference type="RuleBase" id="RU000489"/>
    </source>
</evidence>
<dbReference type="InterPro" id="IPR029070">
    <property type="entry name" value="Chitinase_insertion_sf"/>
</dbReference>
<keyword evidence="11" id="KW-1185">Reference proteome</keyword>
<dbReference type="Pfam" id="PF00704">
    <property type="entry name" value="Glyco_hydro_18"/>
    <property type="match status" value="1"/>
</dbReference>
<keyword evidence="5 7" id="KW-0326">Glycosidase</keyword>
<protein>
    <recommendedName>
        <fullName evidence="9">GH18 domain-containing protein</fullName>
    </recommendedName>
</protein>
<dbReference type="SMART" id="SM00636">
    <property type="entry name" value="Glyco_18"/>
    <property type="match status" value="1"/>
</dbReference>
<evidence type="ECO:0000256" key="6">
    <source>
        <dbReference type="ARBA" id="ARBA00023326"/>
    </source>
</evidence>
<comment type="catalytic activity">
    <reaction evidence="1">
        <text>Random endo-hydrolysis of N-acetyl-beta-D-glucosaminide (1-&gt;4)-beta-linkages in chitin and chitodextrins.</text>
        <dbReference type="EC" id="3.2.1.14"/>
    </reaction>
</comment>
<evidence type="ECO:0000256" key="4">
    <source>
        <dbReference type="ARBA" id="ARBA00023277"/>
    </source>
</evidence>
<reference evidence="10" key="1">
    <citation type="submission" date="2022-07" db="EMBL/GenBank/DDBJ databases">
        <title>Phylogenomic reconstructions and comparative analyses of Kickxellomycotina fungi.</title>
        <authorList>
            <person name="Reynolds N.K."/>
            <person name="Stajich J.E."/>
            <person name="Barry K."/>
            <person name="Grigoriev I.V."/>
            <person name="Crous P."/>
            <person name="Smith M.E."/>
        </authorList>
    </citation>
    <scope>NUCLEOTIDE SEQUENCE</scope>
    <source>
        <strain evidence="10">NBRC 100468</strain>
    </source>
</reference>
<evidence type="ECO:0000256" key="2">
    <source>
        <dbReference type="ARBA" id="ARBA00022801"/>
    </source>
</evidence>
<dbReference type="Proteomes" id="UP001150538">
    <property type="component" value="Unassembled WGS sequence"/>
</dbReference>
<dbReference type="SUPFAM" id="SSF54556">
    <property type="entry name" value="Chitinase insertion domain"/>
    <property type="match status" value="1"/>
</dbReference>
<keyword evidence="2 7" id="KW-0378">Hydrolase</keyword>
<organism evidence="10 11">
    <name type="scientific">Mycoemilia scoparia</name>
    <dbReference type="NCBI Taxonomy" id="417184"/>
    <lineage>
        <taxon>Eukaryota</taxon>
        <taxon>Fungi</taxon>
        <taxon>Fungi incertae sedis</taxon>
        <taxon>Zoopagomycota</taxon>
        <taxon>Kickxellomycotina</taxon>
        <taxon>Kickxellomycetes</taxon>
        <taxon>Kickxellales</taxon>
        <taxon>Kickxellaceae</taxon>
        <taxon>Mycoemilia</taxon>
    </lineage>
</organism>
<dbReference type="GO" id="GO:0006032">
    <property type="term" value="P:chitin catabolic process"/>
    <property type="evidence" value="ECO:0007669"/>
    <property type="project" value="UniProtKB-KW"/>
</dbReference>
<feature type="domain" description="GH18" evidence="9">
    <location>
        <begin position="3"/>
        <end position="382"/>
    </location>
</feature>
<dbReference type="GO" id="GO:0008061">
    <property type="term" value="F:chitin binding"/>
    <property type="evidence" value="ECO:0007669"/>
    <property type="project" value="InterPro"/>
</dbReference>
<sequence length="382" mass="43092">MSYRKIGYYTSWSIYSRGYEPKSIPAEKLTHINYAFTEIKNGEIAFTDKWADIDKPYPEDGGGPIRGNVRQLTGKSCCVHRRNPDIRVLISIGGWSKSGQFSIVASTPVGRRKFIISVCQFVKIYGFDGVDIDWEYPVEGGMDENARSPDDGKNLVLLLQELRHQLDKMPPSQNGHRYELSIAAPAAPLMHRHWDLFSIAKVVDFINIMAYDFEGGWSQRTGHHSCLYQPAYNPNALSVDQVVKEFLSRGVPPSKLVMGVGLYGRGFANVSPAPIHQGTDCLGVPFSGLPKGTWEEGVFDYSHLATQMLQPDSGYTLYWDNLAKAPYLYNANERVMITFDDINSVGWKMHYICTQQLGGVMIWELNQDRADVLLDRMIQYLG</sequence>
<dbReference type="GO" id="GO:0008843">
    <property type="term" value="F:endochitinase activity"/>
    <property type="evidence" value="ECO:0007669"/>
    <property type="project" value="UniProtKB-EC"/>
</dbReference>
<comment type="similarity">
    <text evidence="8">Belongs to the glycosyl hydrolase 18 family.</text>
</comment>
<dbReference type="InterPro" id="IPR001579">
    <property type="entry name" value="Glyco_hydro_18_chit_AS"/>
</dbReference>